<evidence type="ECO:0000256" key="10">
    <source>
        <dbReference type="SAM" id="MobiDB-lite"/>
    </source>
</evidence>
<dbReference type="AlphaFoldDB" id="A0ABD3CIP7"/>
<dbReference type="GO" id="GO:0005634">
    <property type="term" value="C:nucleus"/>
    <property type="evidence" value="ECO:0007669"/>
    <property type="project" value="UniProtKB-SubCell"/>
</dbReference>
<sequence>MGISSLQVCIDSSDWVQLWEFLLSNAGNVRLSNPTVGFLTEVGCDLITRLHHGPISDENNTTVLTNSSSQMTTPTSNCDDILTCSRPITERRLIRPEHQQALKCPRCESTHTKFCYYNNYSLTQPRYFCKSCRRYWTKGGTLRNIPVGGGCRKNKKPSSNPKKLSSSSTTNTGPDQINPLSSPDLILDVHAQNRAWPTDFHARKRAGLDDLRLAFPEQLQFSSIHGPGLFTPLNTGYLFENMGPSPVEYVGTTNKYEHTAFMGMQNPSHDFHNPLFGLEYNYEHGIDNGASNILNDEKNHHLINNNNHHDYYHHDEVDVKLNSKILSLEWHDCNSGAGIKDSFGYGLGGIGSWTGLMNGYGPSATNPLV</sequence>
<evidence type="ECO:0000256" key="5">
    <source>
        <dbReference type="ARBA" id="ARBA00023125"/>
    </source>
</evidence>
<evidence type="ECO:0000256" key="8">
    <source>
        <dbReference type="PROSITE-ProRule" id="PRU00071"/>
    </source>
</evidence>
<comment type="function">
    <text evidence="9">Transcription factor that binds specifically to a 5'-AA[AG]G-3' consensus core sequence.</text>
</comment>
<dbReference type="PROSITE" id="PS01361">
    <property type="entry name" value="ZF_DOF_1"/>
    <property type="match status" value="1"/>
</dbReference>
<keyword evidence="3 9" id="KW-0862">Zinc</keyword>
<keyword evidence="7 8" id="KW-0539">Nucleus</keyword>
<dbReference type="PROSITE" id="PS50884">
    <property type="entry name" value="ZF_DOF_2"/>
    <property type="match status" value="1"/>
</dbReference>
<evidence type="ECO:0000259" key="11">
    <source>
        <dbReference type="PROSITE" id="PS50884"/>
    </source>
</evidence>
<feature type="region of interest" description="Disordered" evidence="10">
    <location>
        <begin position="147"/>
        <end position="182"/>
    </location>
</feature>
<evidence type="ECO:0000256" key="7">
    <source>
        <dbReference type="ARBA" id="ARBA00023242"/>
    </source>
</evidence>
<organism evidence="12 13">
    <name type="scientific">Castilleja foliolosa</name>
    <dbReference type="NCBI Taxonomy" id="1961234"/>
    <lineage>
        <taxon>Eukaryota</taxon>
        <taxon>Viridiplantae</taxon>
        <taxon>Streptophyta</taxon>
        <taxon>Embryophyta</taxon>
        <taxon>Tracheophyta</taxon>
        <taxon>Spermatophyta</taxon>
        <taxon>Magnoliopsida</taxon>
        <taxon>eudicotyledons</taxon>
        <taxon>Gunneridae</taxon>
        <taxon>Pentapetalae</taxon>
        <taxon>asterids</taxon>
        <taxon>lamiids</taxon>
        <taxon>Lamiales</taxon>
        <taxon>Orobanchaceae</taxon>
        <taxon>Pedicularideae</taxon>
        <taxon>Castillejinae</taxon>
        <taxon>Castilleja</taxon>
    </lineage>
</organism>
<dbReference type="InterPro" id="IPR045174">
    <property type="entry name" value="Dof"/>
</dbReference>
<protein>
    <recommendedName>
        <fullName evidence="9">Dof zinc finger protein</fullName>
    </recommendedName>
</protein>
<evidence type="ECO:0000313" key="12">
    <source>
        <dbReference type="EMBL" id="KAL3628826.1"/>
    </source>
</evidence>
<accession>A0ABD3CIP7</accession>
<dbReference type="GO" id="GO:0003700">
    <property type="term" value="F:DNA-binding transcription factor activity"/>
    <property type="evidence" value="ECO:0007669"/>
    <property type="project" value="UniProtKB-UniRule"/>
</dbReference>
<dbReference type="PANTHER" id="PTHR31992:SF141">
    <property type="entry name" value="DOF ZINC FINGER PROTEIN DOF1.4"/>
    <property type="match status" value="1"/>
</dbReference>
<keyword evidence="1 9" id="KW-0479">Metal-binding</keyword>
<evidence type="ECO:0000256" key="4">
    <source>
        <dbReference type="ARBA" id="ARBA00023015"/>
    </source>
</evidence>
<comment type="subcellular location">
    <subcellularLocation>
        <location evidence="8 9">Nucleus</location>
    </subcellularLocation>
</comment>
<evidence type="ECO:0000256" key="1">
    <source>
        <dbReference type="ARBA" id="ARBA00022723"/>
    </source>
</evidence>
<feature type="domain" description="Dof-type" evidence="11">
    <location>
        <begin position="102"/>
        <end position="156"/>
    </location>
</feature>
<keyword evidence="13" id="KW-1185">Reference proteome</keyword>
<proteinExistence type="predicted"/>
<name>A0ABD3CIP7_9LAMI</name>
<dbReference type="Proteomes" id="UP001632038">
    <property type="component" value="Unassembled WGS sequence"/>
</dbReference>
<keyword evidence="2 8" id="KW-0863">Zinc-finger</keyword>
<dbReference type="EMBL" id="JAVIJP010000036">
    <property type="protein sequence ID" value="KAL3628826.1"/>
    <property type="molecule type" value="Genomic_DNA"/>
</dbReference>
<evidence type="ECO:0000256" key="9">
    <source>
        <dbReference type="RuleBase" id="RU369094"/>
    </source>
</evidence>
<dbReference type="GO" id="GO:0003677">
    <property type="term" value="F:DNA binding"/>
    <property type="evidence" value="ECO:0007669"/>
    <property type="project" value="UniProtKB-UniRule"/>
</dbReference>
<keyword evidence="4 9" id="KW-0805">Transcription regulation</keyword>
<evidence type="ECO:0000256" key="6">
    <source>
        <dbReference type="ARBA" id="ARBA00023163"/>
    </source>
</evidence>
<evidence type="ECO:0000313" key="13">
    <source>
        <dbReference type="Proteomes" id="UP001632038"/>
    </source>
</evidence>
<gene>
    <name evidence="12" type="ORF">CASFOL_027872</name>
</gene>
<dbReference type="InterPro" id="IPR003851">
    <property type="entry name" value="Znf_Dof"/>
</dbReference>
<dbReference type="Pfam" id="PF02701">
    <property type="entry name" value="Zn_ribbon_Dof"/>
    <property type="match status" value="1"/>
</dbReference>
<comment type="caution">
    <text evidence="12">The sequence shown here is derived from an EMBL/GenBank/DDBJ whole genome shotgun (WGS) entry which is preliminary data.</text>
</comment>
<keyword evidence="6 9" id="KW-0804">Transcription</keyword>
<keyword evidence="5 8" id="KW-0238">DNA-binding</keyword>
<feature type="compositionally biased region" description="Low complexity" evidence="10">
    <location>
        <begin position="157"/>
        <end position="172"/>
    </location>
</feature>
<dbReference type="GO" id="GO:0008270">
    <property type="term" value="F:zinc ion binding"/>
    <property type="evidence" value="ECO:0007669"/>
    <property type="project" value="UniProtKB-KW"/>
</dbReference>
<dbReference type="PANTHER" id="PTHR31992">
    <property type="entry name" value="DOF ZINC FINGER PROTEIN DOF1.4-RELATED"/>
    <property type="match status" value="1"/>
</dbReference>
<evidence type="ECO:0000256" key="3">
    <source>
        <dbReference type="ARBA" id="ARBA00022833"/>
    </source>
</evidence>
<reference evidence="13" key="1">
    <citation type="journal article" date="2024" name="IScience">
        <title>Strigolactones Initiate the Formation of Haustorium-like Structures in Castilleja.</title>
        <authorList>
            <person name="Buerger M."/>
            <person name="Peterson D."/>
            <person name="Chory J."/>
        </authorList>
    </citation>
    <scope>NUCLEOTIDE SEQUENCE [LARGE SCALE GENOMIC DNA]</scope>
</reference>
<evidence type="ECO:0000256" key="2">
    <source>
        <dbReference type="ARBA" id="ARBA00022771"/>
    </source>
</evidence>